<name>A0A0G1PZ46_9BACT</name>
<protein>
    <recommendedName>
        <fullName evidence="4">Glycosyl hydrolase family 32 N-terminal domain-containing protein</fullName>
    </recommendedName>
</protein>
<dbReference type="Proteomes" id="UP000034264">
    <property type="component" value="Unassembled WGS sequence"/>
</dbReference>
<dbReference type="EMBL" id="LCKS01000018">
    <property type="protein sequence ID" value="KKU01655.1"/>
    <property type="molecule type" value="Genomic_DNA"/>
</dbReference>
<dbReference type="Gene3D" id="2.120.10.10">
    <property type="match status" value="1"/>
</dbReference>
<dbReference type="AlphaFoldDB" id="A0A0G1PZ46"/>
<proteinExistence type="predicted"/>
<keyword evidence="1" id="KW-1133">Transmembrane helix</keyword>
<evidence type="ECO:0000256" key="1">
    <source>
        <dbReference type="SAM" id="Phobius"/>
    </source>
</evidence>
<evidence type="ECO:0008006" key="4">
    <source>
        <dbReference type="Google" id="ProtNLM"/>
    </source>
</evidence>
<reference evidence="2 3" key="1">
    <citation type="journal article" date="2015" name="Nature">
        <title>rRNA introns, odd ribosomes, and small enigmatic genomes across a large radiation of phyla.</title>
        <authorList>
            <person name="Brown C.T."/>
            <person name="Hug L.A."/>
            <person name="Thomas B.C."/>
            <person name="Sharon I."/>
            <person name="Castelle C.J."/>
            <person name="Singh A."/>
            <person name="Wilkins M.J."/>
            <person name="Williams K.H."/>
            <person name="Banfield J.F."/>
        </authorList>
    </citation>
    <scope>NUCLEOTIDE SEQUENCE [LARGE SCALE GENOMIC DNA]</scope>
</reference>
<dbReference type="InterPro" id="IPR036278">
    <property type="entry name" value="Sialidase_sf"/>
</dbReference>
<accession>A0A0G1PZ46</accession>
<keyword evidence="1" id="KW-0472">Membrane</keyword>
<dbReference type="InterPro" id="IPR023296">
    <property type="entry name" value="Glyco_hydro_beta-prop_sf"/>
</dbReference>
<keyword evidence="1" id="KW-0812">Transmembrane</keyword>
<feature type="transmembrane region" description="Helical" evidence="1">
    <location>
        <begin position="6"/>
        <end position="25"/>
    </location>
</feature>
<dbReference type="Gene3D" id="2.115.10.20">
    <property type="entry name" value="Glycosyl hydrolase domain, family 43"/>
    <property type="match status" value="1"/>
</dbReference>
<evidence type="ECO:0000313" key="3">
    <source>
        <dbReference type="Proteomes" id="UP000034264"/>
    </source>
</evidence>
<gene>
    <name evidence="2" type="ORF">UX05_C0018G0007</name>
</gene>
<organism evidence="2 3">
    <name type="scientific">Candidatus Amesbacteria bacterium GW2011_GWC2_45_19</name>
    <dbReference type="NCBI Taxonomy" id="1618366"/>
    <lineage>
        <taxon>Bacteria</taxon>
        <taxon>Candidatus Amesiibacteriota</taxon>
    </lineage>
</organism>
<sequence length="346" mass="38993">MKGNDWRWLGVGAVVLIGLIGLAFYRGLFRYVLFDPAWNYKGMVVVPDDCSAGNPEIVELPNGCLMMYTHGQTKESHPSENNTYARSSCDGKNWKWEGLVLKNASMPTATRLPDGRIRLYFMRGGIKSAVAKEGLKFVEEEGYRFEAGAGAPRPDEMDKVREYYKVEGEGKVEDIQSVAHLSVAAAEGRYRIYFDESMKADSRKYGDKAWPLWRIRSISSSDGINWRLDPGVRIDVGQAPLTLLQRSSNATVVKLKDGYHLFFFGGFSPWEDLTAWKRWAWSGTYEAVSKDGLNFEISNWPEFPGNDAAVIRRGEKLLAYPGRAQAARPGCSDIMLFERKLTAKEK</sequence>
<evidence type="ECO:0000313" key="2">
    <source>
        <dbReference type="EMBL" id="KKU01655.1"/>
    </source>
</evidence>
<dbReference type="SUPFAM" id="SSF50939">
    <property type="entry name" value="Sialidases"/>
    <property type="match status" value="1"/>
</dbReference>
<comment type="caution">
    <text evidence="2">The sequence shown here is derived from an EMBL/GenBank/DDBJ whole genome shotgun (WGS) entry which is preliminary data.</text>
</comment>